<dbReference type="InterPro" id="IPR012341">
    <property type="entry name" value="6hp_glycosidase-like_sf"/>
</dbReference>
<reference evidence="3 4" key="1">
    <citation type="journal article" date="2011" name="PLoS Genet.">
        <title>Genomic analysis of the necrotrophic fungal pathogens Sclerotinia sclerotiorum and Botrytis cinerea.</title>
        <authorList>
            <person name="Amselem J."/>
            <person name="Cuomo C.A."/>
            <person name="van Kan J.A."/>
            <person name="Viaud M."/>
            <person name="Benito E.P."/>
            <person name="Couloux A."/>
            <person name="Coutinho P.M."/>
            <person name="de Vries R.P."/>
            <person name="Dyer P.S."/>
            <person name="Fillinger S."/>
            <person name="Fournier E."/>
            <person name="Gout L."/>
            <person name="Hahn M."/>
            <person name="Kohn L."/>
            <person name="Lapalu N."/>
            <person name="Plummer K.M."/>
            <person name="Pradier J.M."/>
            <person name="Quevillon E."/>
            <person name="Sharon A."/>
            <person name="Simon A."/>
            <person name="ten Have A."/>
            <person name="Tudzynski B."/>
            <person name="Tudzynski P."/>
            <person name="Wincker P."/>
            <person name="Andrew M."/>
            <person name="Anthouard V."/>
            <person name="Beever R.E."/>
            <person name="Beffa R."/>
            <person name="Benoit I."/>
            <person name="Bouzid O."/>
            <person name="Brault B."/>
            <person name="Chen Z."/>
            <person name="Choquer M."/>
            <person name="Collemare J."/>
            <person name="Cotton P."/>
            <person name="Danchin E.G."/>
            <person name="Da Silva C."/>
            <person name="Gautier A."/>
            <person name="Giraud C."/>
            <person name="Giraud T."/>
            <person name="Gonzalez C."/>
            <person name="Grossetete S."/>
            <person name="Guldener U."/>
            <person name="Henrissat B."/>
            <person name="Howlett B.J."/>
            <person name="Kodira C."/>
            <person name="Kretschmer M."/>
            <person name="Lappartient A."/>
            <person name="Leroch M."/>
            <person name="Levis C."/>
            <person name="Mauceli E."/>
            <person name="Neuveglise C."/>
            <person name="Oeser B."/>
            <person name="Pearson M."/>
            <person name="Poulain J."/>
            <person name="Poussereau N."/>
            <person name="Quesneville H."/>
            <person name="Rascle C."/>
            <person name="Schumacher J."/>
            <person name="Segurens B."/>
            <person name="Sexton A."/>
            <person name="Silva E."/>
            <person name="Sirven C."/>
            <person name="Soanes D.M."/>
            <person name="Talbot N.J."/>
            <person name="Templeton M."/>
            <person name="Yandava C."/>
            <person name="Yarden O."/>
            <person name="Zeng Q."/>
            <person name="Rollins J.A."/>
            <person name="Lebrun M.H."/>
            <person name="Dickman M."/>
        </authorList>
    </citation>
    <scope>NUCLEOTIDE SEQUENCE [LARGE SCALE GENOMIC DNA]</scope>
    <source>
        <strain evidence="3 4">B05.10</strain>
    </source>
</reference>
<dbReference type="EMBL" id="CP009813">
    <property type="protein sequence ID" value="ATZ53419.1"/>
    <property type="molecule type" value="Genomic_DNA"/>
</dbReference>
<dbReference type="InterPro" id="IPR008928">
    <property type="entry name" value="6-hairpin_glycosidase_sf"/>
</dbReference>
<reference evidence="3 4" key="3">
    <citation type="journal article" date="2017" name="Mol. Plant Pathol.">
        <title>A gapless genome sequence of the fungus Botrytis cinerea.</title>
        <authorList>
            <person name="Van Kan J.A."/>
            <person name="Stassen J.H."/>
            <person name="Mosbach A."/>
            <person name="Van Der Lee T.A."/>
            <person name="Faino L."/>
            <person name="Farmer A.D."/>
            <person name="Papasotiriou D.G."/>
            <person name="Zhou S."/>
            <person name="Seidl M.F."/>
            <person name="Cottam E."/>
            <person name="Edel D."/>
            <person name="Hahn M."/>
            <person name="Schwartz D.C."/>
            <person name="Dietrich R.A."/>
            <person name="Widdison S."/>
            <person name="Scalliet G."/>
        </authorList>
    </citation>
    <scope>NUCLEOTIDE SEQUENCE [LARGE SCALE GENOMIC DNA]</scope>
    <source>
        <strain evidence="3 4">B05.10</strain>
    </source>
</reference>
<name>A0A384JS63_BOTFB</name>
<dbReference type="RefSeq" id="XP_001554513.2">
    <property type="nucleotide sequence ID" value="XM_001554463.2"/>
</dbReference>
<feature type="signal peptide" evidence="1">
    <location>
        <begin position="1"/>
        <end position="22"/>
    </location>
</feature>
<dbReference type="PANTHER" id="PTHR34987">
    <property type="entry name" value="C, PUTATIVE (AFU_ORTHOLOGUE AFUA_3G02880)-RELATED"/>
    <property type="match status" value="1"/>
</dbReference>
<dbReference type="GeneID" id="5435078"/>
<dbReference type="InterPro" id="IPR035398">
    <property type="entry name" value="Bac_rhamnosid_C"/>
</dbReference>
<reference evidence="3 4" key="2">
    <citation type="journal article" date="2012" name="Eukaryot. Cell">
        <title>Genome update of Botrytis cinerea strains B05.10 and T4.</title>
        <authorList>
            <person name="Staats M."/>
            <person name="van Kan J.A."/>
        </authorList>
    </citation>
    <scope>NUCLEOTIDE SEQUENCE [LARGE SCALE GENOMIC DNA]</scope>
    <source>
        <strain evidence="3 4">B05.10</strain>
    </source>
</reference>
<gene>
    <name evidence="3" type="ORF">BCIN_09g02720</name>
</gene>
<dbReference type="Gene3D" id="2.60.120.560">
    <property type="entry name" value="Exo-inulinase, domain 1"/>
    <property type="match status" value="1"/>
</dbReference>
<dbReference type="Gene3D" id="2.60.420.10">
    <property type="entry name" value="Maltose phosphorylase, domain 3"/>
    <property type="match status" value="1"/>
</dbReference>
<evidence type="ECO:0000259" key="2">
    <source>
        <dbReference type="Pfam" id="PF17390"/>
    </source>
</evidence>
<dbReference type="GO" id="GO:0005975">
    <property type="term" value="P:carbohydrate metabolic process"/>
    <property type="evidence" value="ECO:0007669"/>
    <property type="project" value="InterPro"/>
</dbReference>
<dbReference type="PANTHER" id="PTHR34987:SF4">
    <property type="entry name" value="ALPHA-L-RHAMNOSIDASE C-TERMINAL DOMAIN-CONTAINING PROTEIN"/>
    <property type="match status" value="1"/>
</dbReference>
<feature type="domain" description="Alpha-L-rhamnosidase C-terminal" evidence="2">
    <location>
        <begin position="729"/>
        <end position="798"/>
    </location>
</feature>
<evidence type="ECO:0000313" key="4">
    <source>
        <dbReference type="Proteomes" id="UP000001798"/>
    </source>
</evidence>
<sequence>MFAATGLAPAVILLGSGWLVAAIDSPSTCQAQVAAATLTPGQLGVSNNTPTRGVGSFCEDTITIKSDGETPGVVIIDHGVNVGGLPTFQVVSHSGDTSIFEITYSETRTLLDNYMGDGPLTLAASLDTYRVNRYNITNDTTFTNRLIQGGERYQKLNLSTAGELFLKNVGIISMTSTTPIDRLPGSFKCSDDRLNQIWQTGARTVQLMEIPAQTIPDFYLVSDQGLFAENQSPQPYYSDTSPSLMEYQLDFSVMPTKGGFGYTVLSDTLGSGIYIFVNLANSSISAHVGSTERDSPALASATLNPNFAFDEWHKVSTFVNMTQIEVSIDDQPLMNFTQTSAFAGSFGLGASLGQAAYFQNVTLQSLQGHPIYSASLTQSSVLKDFLSGTNPDSISVEGARRDRISYAGDLDIAVGPMFASTNGIEFINGTLNLLAASQLLPGFFVPNAKIQQSPRTSIIQSNQTGLIGYSFNLLTAMAEFHLMTGDEDFAKRWAPIIVRMLDWSNTQLDSSGLFNVSTIFGGDWNYYDPSQSGAVAKFNAVYAFALQQTLPLLNAANVTTKTYADQLVALKSAINENLWNSTLKAYQLSDSVQDTFAQDANAFAVLANVPQGNITSSTILSTMSKELFLPAGSLAFSNASAAHGFQQLISPYSSGYHLRAAFAAKDEDSVKHLLFTLWGSMADTSNANYTGCFWETLTATGEPGLGAATSLCHAWSSAPTGELSRNVLGIQAVTPGFAQWEVSPQTLGLSWANGTHPTPHGDLAVSWTVSAEGKFRLNVTSPSGTNGTVNIPVLSGGRNVNATWLLNGEVVHGSRFSVNGGEVFKLIQTC</sequence>
<dbReference type="SUPFAM" id="SSF48208">
    <property type="entry name" value="Six-hairpin glycosidases"/>
    <property type="match status" value="1"/>
</dbReference>
<evidence type="ECO:0000313" key="3">
    <source>
        <dbReference type="EMBL" id="ATZ53419.1"/>
    </source>
</evidence>
<proteinExistence type="predicted"/>
<dbReference type="Gene3D" id="1.50.10.10">
    <property type="match status" value="1"/>
</dbReference>
<evidence type="ECO:0000256" key="1">
    <source>
        <dbReference type="SAM" id="SignalP"/>
    </source>
</evidence>
<organism evidence="3 4">
    <name type="scientific">Botryotinia fuckeliana (strain B05.10)</name>
    <name type="common">Noble rot fungus</name>
    <name type="synonym">Botrytis cinerea</name>
    <dbReference type="NCBI Taxonomy" id="332648"/>
    <lineage>
        <taxon>Eukaryota</taxon>
        <taxon>Fungi</taxon>
        <taxon>Dikarya</taxon>
        <taxon>Ascomycota</taxon>
        <taxon>Pezizomycotina</taxon>
        <taxon>Leotiomycetes</taxon>
        <taxon>Helotiales</taxon>
        <taxon>Sclerotiniaceae</taxon>
        <taxon>Botrytis</taxon>
    </lineage>
</organism>
<dbReference type="Proteomes" id="UP000001798">
    <property type="component" value="Chromosome 9"/>
</dbReference>
<dbReference type="Pfam" id="PF17390">
    <property type="entry name" value="Bac_rhamnosid_C"/>
    <property type="match status" value="1"/>
</dbReference>
<protein>
    <recommendedName>
        <fullName evidence="2">Alpha-L-rhamnosidase C-terminal domain-containing protein</fullName>
    </recommendedName>
</protein>
<dbReference type="OrthoDB" id="10036721at2759"/>
<dbReference type="AlphaFoldDB" id="A0A384JS63"/>
<keyword evidence="4" id="KW-1185">Reference proteome</keyword>
<dbReference type="VEuPathDB" id="FungiDB:Bcin09g02720"/>
<keyword evidence="1" id="KW-0732">Signal</keyword>
<dbReference type="GO" id="GO:0003824">
    <property type="term" value="F:catalytic activity"/>
    <property type="evidence" value="ECO:0007669"/>
    <property type="project" value="UniProtKB-ARBA"/>
</dbReference>
<accession>A0A384JS63</accession>
<dbReference type="KEGG" id="bfu:BCIN_09g02720"/>
<feature type="chain" id="PRO_5016640926" description="Alpha-L-rhamnosidase C-terminal domain-containing protein" evidence="1">
    <location>
        <begin position="23"/>
        <end position="830"/>
    </location>
</feature>